<gene>
    <name evidence="7" type="ORF">CAUJ_LOCUS14118</name>
</gene>
<feature type="transmembrane region" description="Helical" evidence="5">
    <location>
        <begin position="122"/>
        <end position="143"/>
    </location>
</feature>
<dbReference type="InterPro" id="IPR036259">
    <property type="entry name" value="MFS_trans_sf"/>
</dbReference>
<dbReference type="InterPro" id="IPR005828">
    <property type="entry name" value="MFS_sugar_transport-like"/>
</dbReference>
<organism evidence="7 8">
    <name type="scientific">Caenorhabditis auriculariae</name>
    <dbReference type="NCBI Taxonomy" id="2777116"/>
    <lineage>
        <taxon>Eukaryota</taxon>
        <taxon>Metazoa</taxon>
        <taxon>Ecdysozoa</taxon>
        <taxon>Nematoda</taxon>
        <taxon>Chromadorea</taxon>
        <taxon>Rhabditida</taxon>
        <taxon>Rhabditina</taxon>
        <taxon>Rhabditomorpha</taxon>
        <taxon>Rhabditoidea</taxon>
        <taxon>Rhabditidae</taxon>
        <taxon>Peloderinae</taxon>
        <taxon>Caenorhabditis</taxon>
    </lineage>
</organism>
<dbReference type="EMBL" id="CAJGYM010000118">
    <property type="protein sequence ID" value="CAD6198212.1"/>
    <property type="molecule type" value="Genomic_DNA"/>
</dbReference>
<dbReference type="PANTHER" id="PTHR23503">
    <property type="entry name" value="SOLUTE CARRIER FAMILY 2"/>
    <property type="match status" value="1"/>
</dbReference>
<dbReference type="SUPFAM" id="SSF103473">
    <property type="entry name" value="MFS general substrate transporter"/>
    <property type="match status" value="1"/>
</dbReference>
<feature type="transmembrane region" description="Helical" evidence="5">
    <location>
        <begin position="407"/>
        <end position="427"/>
    </location>
</feature>
<feature type="transmembrane region" description="Helical" evidence="5">
    <location>
        <begin position="183"/>
        <end position="204"/>
    </location>
</feature>
<evidence type="ECO:0000256" key="1">
    <source>
        <dbReference type="ARBA" id="ARBA00004141"/>
    </source>
</evidence>
<feature type="transmembrane region" description="Helical" evidence="5">
    <location>
        <begin position="93"/>
        <end position="116"/>
    </location>
</feature>
<dbReference type="GO" id="GO:0015149">
    <property type="term" value="F:hexose transmembrane transporter activity"/>
    <property type="evidence" value="ECO:0007669"/>
    <property type="project" value="TreeGrafter"/>
</dbReference>
<dbReference type="OrthoDB" id="4142200at2759"/>
<comment type="caution">
    <text evidence="7">The sequence shown here is derived from an EMBL/GenBank/DDBJ whole genome shotgun (WGS) entry which is preliminary data.</text>
</comment>
<evidence type="ECO:0000259" key="6">
    <source>
        <dbReference type="PROSITE" id="PS50850"/>
    </source>
</evidence>
<keyword evidence="3 5" id="KW-1133">Transmembrane helix</keyword>
<dbReference type="Pfam" id="PF00083">
    <property type="entry name" value="Sugar_tr"/>
    <property type="match status" value="1"/>
</dbReference>
<accession>A0A8S1HQY0</accession>
<protein>
    <recommendedName>
        <fullName evidence="6">Major facilitator superfamily (MFS) profile domain-containing protein</fullName>
    </recommendedName>
</protein>
<evidence type="ECO:0000256" key="2">
    <source>
        <dbReference type="ARBA" id="ARBA00022692"/>
    </source>
</evidence>
<dbReference type="PANTHER" id="PTHR23503:SF29">
    <property type="entry name" value="MAJOR FACILITATOR SUPERFAMILY (MFS) PROFILE DOMAIN-CONTAINING PROTEIN"/>
    <property type="match status" value="1"/>
</dbReference>
<dbReference type="Proteomes" id="UP000835052">
    <property type="component" value="Unassembled WGS sequence"/>
</dbReference>
<evidence type="ECO:0000313" key="8">
    <source>
        <dbReference type="Proteomes" id="UP000835052"/>
    </source>
</evidence>
<comment type="subcellular location">
    <subcellularLocation>
        <location evidence="1">Membrane</location>
        <topology evidence="1">Multi-pass membrane protein</topology>
    </subcellularLocation>
</comment>
<feature type="transmembrane region" description="Helical" evidence="5">
    <location>
        <begin position="336"/>
        <end position="358"/>
    </location>
</feature>
<evidence type="ECO:0000256" key="3">
    <source>
        <dbReference type="ARBA" id="ARBA00022989"/>
    </source>
</evidence>
<feature type="domain" description="Major facilitator superfamily (MFS) profile" evidence="6">
    <location>
        <begin position="15"/>
        <end position="458"/>
    </location>
</feature>
<dbReference type="InterPro" id="IPR045263">
    <property type="entry name" value="GLUT"/>
</dbReference>
<feature type="transmembrane region" description="Helical" evidence="5">
    <location>
        <begin position="309"/>
        <end position="329"/>
    </location>
</feature>
<feature type="transmembrane region" description="Helical" evidence="5">
    <location>
        <begin position="155"/>
        <end position="177"/>
    </location>
</feature>
<keyword evidence="8" id="KW-1185">Reference proteome</keyword>
<keyword evidence="2 5" id="KW-0812">Transmembrane</keyword>
<name>A0A8S1HQY0_9PELO</name>
<feature type="transmembrane region" description="Helical" evidence="5">
    <location>
        <begin position="62"/>
        <end position="81"/>
    </location>
</feature>
<sequence>MHQKLWDVIQVFIFHLHFISLRISIFGFSTTYVNTPVNQFKAYINESLIKRDVVMTAANYDTIWNIFLNIWFVGFFLGIWLSPILNDRYGRKVGFLTGNSVAFLASILQCVAIYWFVPELLIVARFMTSVCMAVTYQSCILYIQECSPTHLRGFMTFLSEVSFSTMTLFGSILGTQGVLGNHLFWLVFFVVPFCFIFLVGLIFLPETPKFLLIVKRDNDAAIKSVRFYHGPCVDAKSVLESIQMEEEEGEEQTISTSQALKDLFREPYLRKALMISVSALQNTVALWALLLSSTYFLENANMEPKIAQWSSNSMNFAYVLGAISGTNIIERWGRRPLLLSFTFANNVALLAFVLFTALQPLIDWLKYGCLAALIVYGYTYGCGVGPISWFISSELVPQKYRSITQSAAYAINTVMVVISSFTVLPLYSALGSYAFLLLYSIPSTFSLIFLFRALPETKGREVYDIVKQLRGK</sequence>
<feature type="transmembrane region" description="Helical" evidence="5">
    <location>
        <begin position="12"/>
        <end position="33"/>
    </location>
</feature>
<feature type="transmembrane region" description="Helical" evidence="5">
    <location>
        <begin position="364"/>
        <end position="387"/>
    </location>
</feature>
<keyword evidence="4 5" id="KW-0472">Membrane</keyword>
<dbReference type="AlphaFoldDB" id="A0A8S1HQY0"/>
<feature type="transmembrane region" description="Helical" evidence="5">
    <location>
        <begin position="272"/>
        <end position="297"/>
    </location>
</feature>
<feature type="transmembrane region" description="Helical" evidence="5">
    <location>
        <begin position="433"/>
        <end position="451"/>
    </location>
</feature>
<dbReference type="GO" id="GO:0016020">
    <property type="term" value="C:membrane"/>
    <property type="evidence" value="ECO:0007669"/>
    <property type="project" value="UniProtKB-SubCell"/>
</dbReference>
<proteinExistence type="predicted"/>
<dbReference type="PROSITE" id="PS50850">
    <property type="entry name" value="MFS"/>
    <property type="match status" value="1"/>
</dbReference>
<evidence type="ECO:0000256" key="4">
    <source>
        <dbReference type="ARBA" id="ARBA00023136"/>
    </source>
</evidence>
<evidence type="ECO:0000313" key="7">
    <source>
        <dbReference type="EMBL" id="CAD6198212.1"/>
    </source>
</evidence>
<reference evidence="7" key="1">
    <citation type="submission" date="2020-10" db="EMBL/GenBank/DDBJ databases">
        <authorList>
            <person name="Kikuchi T."/>
        </authorList>
    </citation>
    <scope>NUCLEOTIDE SEQUENCE</scope>
    <source>
        <strain evidence="7">NKZ352</strain>
    </source>
</reference>
<dbReference type="Gene3D" id="1.20.1250.20">
    <property type="entry name" value="MFS general substrate transporter like domains"/>
    <property type="match status" value="1"/>
</dbReference>
<evidence type="ECO:0000256" key="5">
    <source>
        <dbReference type="SAM" id="Phobius"/>
    </source>
</evidence>
<dbReference type="InterPro" id="IPR020846">
    <property type="entry name" value="MFS_dom"/>
</dbReference>